<dbReference type="SMART" id="SM00086">
    <property type="entry name" value="PAC"/>
    <property type="match status" value="2"/>
</dbReference>
<feature type="transmembrane region" description="Helical" evidence="1">
    <location>
        <begin position="20"/>
        <end position="40"/>
    </location>
</feature>
<keyword evidence="1" id="KW-1133">Transmembrane helix</keyword>
<dbReference type="Gene3D" id="3.30.450.20">
    <property type="entry name" value="PAS domain"/>
    <property type="match status" value="2"/>
</dbReference>
<feature type="domain" description="PAC" evidence="3">
    <location>
        <begin position="391"/>
        <end position="442"/>
    </location>
</feature>
<dbReference type="InterPro" id="IPR000014">
    <property type="entry name" value="PAS"/>
</dbReference>
<dbReference type="CDD" id="cd12915">
    <property type="entry name" value="PDC2_DGC_like"/>
    <property type="match status" value="1"/>
</dbReference>
<proteinExistence type="predicted"/>
<evidence type="ECO:0000313" key="6">
    <source>
        <dbReference type="Proteomes" id="UP001321580"/>
    </source>
</evidence>
<feature type="domain" description="EAL" evidence="4">
    <location>
        <begin position="731"/>
        <end position="985"/>
    </location>
</feature>
<comment type="caution">
    <text evidence="5">The sequence shown here is derived from an EMBL/GenBank/DDBJ whole genome shotgun (WGS) entry which is preliminary data.</text>
</comment>
<evidence type="ECO:0000256" key="1">
    <source>
        <dbReference type="SAM" id="Phobius"/>
    </source>
</evidence>
<dbReference type="Gene3D" id="3.20.20.450">
    <property type="entry name" value="EAL domain"/>
    <property type="match status" value="1"/>
</dbReference>
<evidence type="ECO:0000313" key="5">
    <source>
        <dbReference type="EMBL" id="MDI9240662.1"/>
    </source>
</evidence>
<dbReference type="InterPro" id="IPR035965">
    <property type="entry name" value="PAS-like_dom_sf"/>
</dbReference>
<evidence type="ECO:0000259" key="2">
    <source>
        <dbReference type="PROSITE" id="PS50112"/>
    </source>
</evidence>
<dbReference type="EMBL" id="JASGBI010000002">
    <property type="protein sequence ID" value="MDI9240662.1"/>
    <property type="molecule type" value="Genomic_DNA"/>
</dbReference>
<dbReference type="InterPro" id="IPR043128">
    <property type="entry name" value="Rev_trsase/Diguanyl_cyclase"/>
</dbReference>
<organism evidence="5 6">
    <name type="scientific">Lysobacter stagni</name>
    <dbReference type="NCBI Taxonomy" id="3045172"/>
    <lineage>
        <taxon>Bacteria</taxon>
        <taxon>Pseudomonadati</taxon>
        <taxon>Pseudomonadota</taxon>
        <taxon>Gammaproteobacteria</taxon>
        <taxon>Lysobacterales</taxon>
        <taxon>Lysobacteraceae</taxon>
        <taxon>Lysobacter</taxon>
    </lineage>
</organism>
<dbReference type="CDD" id="cd01948">
    <property type="entry name" value="EAL"/>
    <property type="match status" value="1"/>
</dbReference>
<dbReference type="Gene3D" id="3.30.70.270">
    <property type="match status" value="1"/>
</dbReference>
<dbReference type="PANTHER" id="PTHR44757:SF2">
    <property type="entry name" value="BIOFILM ARCHITECTURE MAINTENANCE PROTEIN MBAA"/>
    <property type="match status" value="1"/>
</dbReference>
<dbReference type="PANTHER" id="PTHR44757">
    <property type="entry name" value="DIGUANYLATE CYCLASE DGCP"/>
    <property type="match status" value="1"/>
</dbReference>
<dbReference type="InterPro" id="IPR052155">
    <property type="entry name" value="Biofilm_reg_signaling"/>
</dbReference>
<dbReference type="SMART" id="SM00267">
    <property type="entry name" value="GGDEF"/>
    <property type="match status" value="1"/>
</dbReference>
<name>A0ABT6XKJ4_9GAMM</name>
<reference evidence="5 6" key="1">
    <citation type="submission" date="2023-05" db="EMBL/GenBank/DDBJ databases">
        <title>Lysobacter sp. strain LF1 Genome sequencing and assembly.</title>
        <authorList>
            <person name="Jung Y."/>
        </authorList>
    </citation>
    <scope>NUCLEOTIDE SEQUENCE [LARGE SCALE GENOMIC DNA]</scope>
    <source>
        <strain evidence="5 6">LF1</strain>
    </source>
</reference>
<dbReference type="SMART" id="SM00052">
    <property type="entry name" value="EAL"/>
    <property type="match status" value="1"/>
</dbReference>
<keyword evidence="1" id="KW-0812">Transmembrane</keyword>
<dbReference type="RefSeq" id="WP_283214147.1">
    <property type="nucleotide sequence ID" value="NZ_JASGBI010000002.1"/>
</dbReference>
<dbReference type="InterPro" id="IPR000700">
    <property type="entry name" value="PAS-assoc_C"/>
</dbReference>
<keyword evidence="6" id="KW-1185">Reference proteome</keyword>
<dbReference type="PROSITE" id="PS50113">
    <property type="entry name" value="PAC"/>
    <property type="match status" value="1"/>
</dbReference>
<dbReference type="Pfam" id="PF13426">
    <property type="entry name" value="PAS_9"/>
    <property type="match status" value="1"/>
</dbReference>
<dbReference type="Pfam" id="PF00563">
    <property type="entry name" value="EAL"/>
    <property type="match status" value="1"/>
</dbReference>
<evidence type="ECO:0000259" key="4">
    <source>
        <dbReference type="PROSITE" id="PS50883"/>
    </source>
</evidence>
<dbReference type="CDD" id="cd00130">
    <property type="entry name" value="PAS"/>
    <property type="match status" value="2"/>
</dbReference>
<dbReference type="PROSITE" id="PS50112">
    <property type="entry name" value="PAS"/>
    <property type="match status" value="1"/>
</dbReference>
<gene>
    <name evidence="5" type="ORF">QLQ15_17295</name>
</gene>
<dbReference type="Gene3D" id="2.10.70.100">
    <property type="match status" value="1"/>
</dbReference>
<keyword evidence="1" id="KW-0472">Membrane</keyword>
<dbReference type="InterPro" id="IPR035919">
    <property type="entry name" value="EAL_sf"/>
</dbReference>
<feature type="domain" description="PAS" evidence="2">
    <location>
        <begin position="443"/>
        <end position="509"/>
    </location>
</feature>
<feature type="transmembrane region" description="Helical" evidence="1">
    <location>
        <begin position="278"/>
        <end position="300"/>
    </location>
</feature>
<dbReference type="Proteomes" id="UP001321580">
    <property type="component" value="Unassembled WGS sequence"/>
</dbReference>
<dbReference type="NCBIfam" id="TIGR00229">
    <property type="entry name" value="sensory_box"/>
    <property type="match status" value="2"/>
</dbReference>
<dbReference type="SUPFAM" id="SSF55073">
    <property type="entry name" value="Nucleotide cyclase"/>
    <property type="match status" value="1"/>
</dbReference>
<dbReference type="SUPFAM" id="SSF55785">
    <property type="entry name" value="PYP-like sensor domain (PAS domain)"/>
    <property type="match status" value="2"/>
</dbReference>
<dbReference type="InterPro" id="IPR001610">
    <property type="entry name" value="PAC"/>
</dbReference>
<dbReference type="Pfam" id="PF08447">
    <property type="entry name" value="PAS_3"/>
    <property type="match status" value="1"/>
</dbReference>
<dbReference type="SUPFAM" id="SSF141868">
    <property type="entry name" value="EAL domain-like"/>
    <property type="match status" value="1"/>
</dbReference>
<dbReference type="InterPro" id="IPR001633">
    <property type="entry name" value="EAL_dom"/>
</dbReference>
<dbReference type="InterPro" id="IPR000160">
    <property type="entry name" value="GGDEF_dom"/>
</dbReference>
<dbReference type="InterPro" id="IPR029787">
    <property type="entry name" value="Nucleotide_cyclase"/>
</dbReference>
<dbReference type="InterPro" id="IPR013655">
    <property type="entry name" value="PAS_fold_3"/>
</dbReference>
<accession>A0ABT6XKJ4</accession>
<dbReference type="Pfam" id="PF00990">
    <property type="entry name" value="GGDEF"/>
    <property type="match status" value="1"/>
</dbReference>
<protein>
    <submittedName>
        <fullName evidence="5">EAL domain-containing protein</fullName>
    </submittedName>
</protein>
<dbReference type="SMART" id="SM00091">
    <property type="entry name" value="PAS"/>
    <property type="match status" value="2"/>
</dbReference>
<dbReference type="PROSITE" id="PS50883">
    <property type="entry name" value="EAL"/>
    <property type="match status" value="1"/>
</dbReference>
<evidence type="ECO:0000259" key="3">
    <source>
        <dbReference type="PROSITE" id="PS50113"/>
    </source>
</evidence>
<sequence length="1001" mass="111571">MAQSDRSSDVPGASQSAAAVLAFGIVLGVVMAAALLYIAASDRRNRLAAAEQQNLALTVGAERLVWLELRNLERALRGIAGDAQRVAATAPQHALPLMAESISDVARRQSELESIVLTDATGRALMDGRGEVRLLQWPDMRTHQPRQAMVVGPLQSHGGRWLLPLAVRMDETRWVVARLQSHELQRLVRDLDIGHTRVIRLREADGRIVADSRGDGYIGRIDDAPVVHAGEPRRVNPEQHYRLDGIIRSTVSGTVPDYPLHVDVGIAREHIMAPWWRLVGVGIVLFALYAAGLAFLVHVLRRNARRREALVQRVSEAAEGLRRAQELGRTGTWTADRDGTITWAGPVVALMGLEKHRRTASGEEFYSLVHPNDRERVAEGFTQAWRSGEPFSIDYRIIGDDGRVRWMAVQGASIVDGDGPPRMAGTVLDISERVEAQRQLADAGRRFRVLFERNPLPFWLFDVESLRFLEVNEAAMQQYGYTREEFLGMTILDIRPPEYRTEVLDDLDEHHRLNQEAARVWLHQRKNGSLLEVRVYATDIEMDGRAARLALAEDVTELMAHQRELAYRASHDMVSGLLNADALAQRIDAMGRAECRIACIQLRGLELIEDSLGLEAGRETLRAMATRIARLGERYGTAGHVRGDEFALVVCPAAAWPQALAQLQSELARPIPGEDTLQRLESWIGVAAVHSGEGTAAQAIGNAGLAAHVARTERRPVVMFDEDMAQHASDRLRLASRVHRAIDTHEFELHYQILWDVAKARPCGLETLIRWPQRDGGYVPPSEFIGLCEDTGLIVPLGRWTLREAAAAQRTLAQSGYGDLSVAVNVSLMQFIDGDVAGDIERVLREFELPRSALHIELTESVLMTRPEQALDTLRRLRNRGVCVSLDDFGTGYSSMSYLKLLPLDAIKIDRSFVRDVHRDERNASICEALLALSHGLGLKVIGEGVETQEQFEWLQRRGCDQVQGFGIHRPAPLAQVLEQLREMKYWVDGPWRTAATSAHH</sequence>